<dbReference type="PROSITE" id="PS51320">
    <property type="entry name" value="TIFY"/>
    <property type="match status" value="1"/>
</dbReference>
<dbReference type="GO" id="GO:0031347">
    <property type="term" value="P:regulation of defense response"/>
    <property type="evidence" value="ECO:0007669"/>
    <property type="project" value="TreeGrafter"/>
</dbReference>
<gene>
    <name evidence="3" type="ORF">KP509_28G066000</name>
</gene>
<accession>A0A8T2RFL6</accession>
<dbReference type="SMART" id="SM00979">
    <property type="entry name" value="TIFY"/>
    <property type="match status" value="1"/>
</dbReference>
<dbReference type="AlphaFoldDB" id="A0A8T2RFL6"/>
<evidence type="ECO:0000313" key="3">
    <source>
        <dbReference type="EMBL" id="KAH7294313.1"/>
    </source>
</evidence>
<dbReference type="OrthoDB" id="1937734at2759"/>
<feature type="domain" description="Tify" evidence="2">
    <location>
        <begin position="98"/>
        <end position="133"/>
    </location>
</feature>
<dbReference type="InterPro" id="IPR040390">
    <property type="entry name" value="TIFY/JAZ"/>
</dbReference>
<evidence type="ECO:0000256" key="1">
    <source>
        <dbReference type="ARBA" id="ARBA00008614"/>
    </source>
</evidence>
<reference evidence="3" key="1">
    <citation type="submission" date="2021-08" db="EMBL/GenBank/DDBJ databases">
        <title>WGS assembly of Ceratopteris richardii.</title>
        <authorList>
            <person name="Marchant D.B."/>
            <person name="Chen G."/>
            <person name="Jenkins J."/>
            <person name="Shu S."/>
            <person name="Leebens-Mack J."/>
            <person name="Grimwood J."/>
            <person name="Schmutz J."/>
            <person name="Soltis P."/>
            <person name="Soltis D."/>
            <person name="Chen Z.-H."/>
        </authorList>
    </citation>
    <scope>NUCLEOTIDE SEQUENCE</scope>
    <source>
        <strain evidence="3">Whitten #5841</strain>
        <tissue evidence="3">Leaf</tissue>
    </source>
</reference>
<name>A0A8T2RFL6_CERRI</name>
<comment type="similarity">
    <text evidence="1">Belongs to the TIFY/JAZ family.</text>
</comment>
<dbReference type="EMBL" id="CM035433">
    <property type="protein sequence ID" value="KAH7294313.1"/>
    <property type="molecule type" value="Genomic_DNA"/>
</dbReference>
<evidence type="ECO:0000259" key="2">
    <source>
        <dbReference type="PROSITE" id="PS51320"/>
    </source>
</evidence>
<dbReference type="Proteomes" id="UP000825935">
    <property type="component" value="Chromosome 28"/>
</dbReference>
<comment type="caution">
    <text evidence="3">The sequence shown here is derived from an EMBL/GenBank/DDBJ whole genome shotgun (WGS) entry which is preliminary data.</text>
</comment>
<evidence type="ECO:0000313" key="4">
    <source>
        <dbReference type="Proteomes" id="UP000825935"/>
    </source>
</evidence>
<dbReference type="GO" id="GO:2000022">
    <property type="term" value="P:regulation of jasmonic acid mediated signaling pathway"/>
    <property type="evidence" value="ECO:0007669"/>
    <property type="project" value="TreeGrafter"/>
</dbReference>
<dbReference type="PANTHER" id="PTHR33077:SF149">
    <property type="entry name" value="PROTEIN TIFY"/>
    <property type="match status" value="1"/>
</dbReference>
<dbReference type="GO" id="GO:0009611">
    <property type="term" value="P:response to wounding"/>
    <property type="evidence" value="ECO:0007669"/>
    <property type="project" value="TreeGrafter"/>
</dbReference>
<protein>
    <recommendedName>
        <fullName evidence="2">Tify domain-containing protein</fullName>
    </recommendedName>
</protein>
<proteinExistence type="inferred from homology"/>
<organism evidence="3 4">
    <name type="scientific">Ceratopteris richardii</name>
    <name type="common">Triangle waterfern</name>
    <dbReference type="NCBI Taxonomy" id="49495"/>
    <lineage>
        <taxon>Eukaryota</taxon>
        <taxon>Viridiplantae</taxon>
        <taxon>Streptophyta</taxon>
        <taxon>Embryophyta</taxon>
        <taxon>Tracheophyta</taxon>
        <taxon>Polypodiopsida</taxon>
        <taxon>Polypodiidae</taxon>
        <taxon>Polypodiales</taxon>
        <taxon>Pteridineae</taxon>
        <taxon>Pteridaceae</taxon>
        <taxon>Parkerioideae</taxon>
        <taxon>Ceratopteris</taxon>
    </lineage>
</organism>
<sequence length="287" mass="31681">MKDFLGLGDSDADYMEEQEKLCEVSGPHSAGCIPRSPTDNKNAVARCPVLHSQSFHSPLLNDSGIRCMGSSMENLHFHCKSKESWANAPETYRMDANLRPTSEQLTIFYRGLVNVYSNVTPERAEAIMNLAGDQKPLAPGISNPHLGSLNMFNAADRSPSTAATQNFSVNAQMWSPIHFEADEVCQNWIPADVGCRSSTFKSISGHIGEPSFSEALPTARKASLVRFLKRRRKRMHVRAGDVTNQLVERTIGPEGSAADDTSEWNGQCFRTPNAIHHMQEQTEISSS</sequence>
<dbReference type="Pfam" id="PF06200">
    <property type="entry name" value="tify"/>
    <property type="match status" value="1"/>
</dbReference>
<keyword evidence="4" id="KW-1185">Reference proteome</keyword>
<dbReference type="PANTHER" id="PTHR33077">
    <property type="entry name" value="PROTEIN TIFY 4A-RELATED-RELATED"/>
    <property type="match status" value="1"/>
</dbReference>
<dbReference type="GO" id="GO:0005634">
    <property type="term" value="C:nucleus"/>
    <property type="evidence" value="ECO:0007669"/>
    <property type="project" value="TreeGrafter"/>
</dbReference>
<dbReference type="InterPro" id="IPR010399">
    <property type="entry name" value="Tify_dom"/>
</dbReference>